<dbReference type="HOGENOM" id="CLU_728185_0_0_1"/>
<gene>
    <name evidence="4" type="ORF">DAPPUDRAFT_323831</name>
</gene>
<accession>E9GZW6</accession>
<feature type="domain" description="Ig-like" evidence="3">
    <location>
        <begin position="183"/>
        <end position="290"/>
    </location>
</feature>
<dbReference type="InterPro" id="IPR013783">
    <property type="entry name" value="Ig-like_fold"/>
</dbReference>
<name>E9GZW6_DAPPU</name>
<sequence>MAAEPLPGRPRFSRTIHGNFCEPGEKATFDCALEANAPAQVTWLRNNKPLDDRFADRIVTTSKGRKHSLQMMNCRLDDSGLYTIVASNKDGSATCSASLVVQVLTPDEREKMAQQKCPVFLVVLHDTELIQGTSVRFMIKFIAKFRFIGYRKKDGKKVVESNRIKVINDQAATGFFELVICQVNESNAGEYTCEALNRFGEATSKAQVTVTTENEVFSLLANHGLLAPGEKPEFQWYKDGAAYDPEERFKVTYEDEADTLELVFQKDAGLYTCVVANSSGKIRRAERHLLREPKAPTITMDLADTEISCGGSGMLEHKFKGFPKPKMVMRDAVRNGPNVWPGATHIEESNGKKINLNPNDEKSRAVIAKTLRSLPKPFRS</sequence>
<dbReference type="OrthoDB" id="9355041at2759"/>
<dbReference type="KEGG" id="dpx:DAPPUDRAFT_323831"/>
<protein>
    <recommendedName>
        <fullName evidence="3">Ig-like domain-containing protein</fullName>
    </recommendedName>
</protein>
<dbReference type="EMBL" id="GL732579">
    <property type="protein sequence ID" value="EFX74887.1"/>
    <property type="molecule type" value="Genomic_DNA"/>
</dbReference>
<dbReference type="InterPro" id="IPR003599">
    <property type="entry name" value="Ig_sub"/>
</dbReference>
<dbReference type="Gene3D" id="3.30.1490.180">
    <property type="entry name" value="RNA polymerase ii"/>
    <property type="match status" value="1"/>
</dbReference>
<evidence type="ECO:0000256" key="1">
    <source>
        <dbReference type="ARBA" id="ARBA00023157"/>
    </source>
</evidence>
<dbReference type="InterPro" id="IPR003598">
    <property type="entry name" value="Ig_sub2"/>
</dbReference>
<dbReference type="Proteomes" id="UP000000305">
    <property type="component" value="Unassembled WGS sequence"/>
</dbReference>
<dbReference type="PROSITE" id="PS50835">
    <property type="entry name" value="IG_LIKE"/>
    <property type="match status" value="2"/>
</dbReference>
<dbReference type="eggNOG" id="KOG0613">
    <property type="taxonomic scope" value="Eukaryota"/>
</dbReference>
<evidence type="ECO:0000256" key="2">
    <source>
        <dbReference type="ARBA" id="ARBA00023319"/>
    </source>
</evidence>
<dbReference type="Pfam" id="PF07679">
    <property type="entry name" value="I-set"/>
    <property type="match status" value="3"/>
</dbReference>
<dbReference type="InParanoid" id="E9GZW6"/>
<dbReference type="SUPFAM" id="SSF48726">
    <property type="entry name" value="Immunoglobulin"/>
    <property type="match status" value="3"/>
</dbReference>
<keyword evidence="1" id="KW-1015">Disulfide bond</keyword>
<keyword evidence="5" id="KW-1185">Reference proteome</keyword>
<dbReference type="STRING" id="6669.E9GZW6"/>
<keyword evidence="2" id="KW-0393">Immunoglobulin domain</keyword>
<proteinExistence type="predicted"/>
<dbReference type="OMA" id="DESMFAK"/>
<evidence type="ECO:0000313" key="4">
    <source>
        <dbReference type="EMBL" id="EFX74887.1"/>
    </source>
</evidence>
<dbReference type="PANTHER" id="PTHR47633">
    <property type="entry name" value="IMMUNOGLOBULIN"/>
    <property type="match status" value="1"/>
</dbReference>
<dbReference type="InterPro" id="IPR013098">
    <property type="entry name" value="Ig_I-set"/>
</dbReference>
<organism evidence="4 5">
    <name type="scientific">Daphnia pulex</name>
    <name type="common">Water flea</name>
    <dbReference type="NCBI Taxonomy" id="6669"/>
    <lineage>
        <taxon>Eukaryota</taxon>
        <taxon>Metazoa</taxon>
        <taxon>Ecdysozoa</taxon>
        <taxon>Arthropoda</taxon>
        <taxon>Crustacea</taxon>
        <taxon>Branchiopoda</taxon>
        <taxon>Diplostraca</taxon>
        <taxon>Cladocera</taxon>
        <taxon>Anomopoda</taxon>
        <taxon>Daphniidae</taxon>
        <taxon>Daphnia</taxon>
    </lineage>
</organism>
<dbReference type="AlphaFoldDB" id="E9GZW6"/>
<reference evidence="4 5" key="1">
    <citation type="journal article" date="2011" name="Science">
        <title>The ecoresponsive genome of Daphnia pulex.</title>
        <authorList>
            <person name="Colbourne J.K."/>
            <person name="Pfrender M.E."/>
            <person name="Gilbert D."/>
            <person name="Thomas W.K."/>
            <person name="Tucker A."/>
            <person name="Oakley T.H."/>
            <person name="Tokishita S."/>
            <person name="Aerts A."/>
            <person name="Arnold G.J."/>
            <person name="Basu M.K."/>
            <person name="Bauer D.J."/>
            <person name="Caceres C.E."/>
            <person name="Carmel L."/>
            <person name="Casola C."/>
            <person name="Choi J.H."/>
            <person name="Detter J.C."/>
            <person name="Dong Q."/>
            <person name="Dusheyko S."/>
            <person name="Eads B.D."/>
            <person name="Frohlich T."/>
            <person name="Geiler-Samerotte K.A."/>
            <person name="Gerlach D."/>
            <person name="Hatcher P."/>
            <person name="Jogdeo S."/>
            <person name="Krijgsveld J."/>
            <person name="Kriventseva E.V."/>
            <person name="Kultz D."/>
            <person name="Laforsch C."/>
            <person name="Lindquist E."/>
            <person name="Lopez J."/>
            <person name="Manak J.R."/>
            <person name="Muller J."/>
            <person name="Pangilinan J."/>
            <person name="Patwardhan R.P."/>
            <person name="Pitluck S."/>
            <person name="Pritham E.J."/>
            <person name="Rechtsteiner A."/>
            <person name="Rho M."/>
            <person name="Rogozin I.B."/>
            <person name="Sakarya O."/>
            <person name="Salamov A."/>
            <person name="Schaack S."/>
            <person name="Shapiro H."/>
            <person name="Shiga Y."/>
            <person name="Skalitzky C."/>
            <person name="Smith Z."/>
            <person name="Souvorov A."/>
            <person name="Sung W."/>
            <person name="Tang Z."/>
            <person name="Tsuchiya D."/>
            <person name="Tu H."/>
            <person name="Vos H."/>
            <person name="Wang M."/>
            <person name="Wolf Y.I."/>
            <person name="Yamagata H."/>
            <person name="Yamada T."/>
            <person name="Ye Y."/>
            <person name="Shaw J.R."/>
            <person name="Andrews J."/>
            <person name="Crease T.J."/>
            <person name="Tang H."/>
            <person name="Lucas S.M."/>
            <person name="Robertson H.M."/>
            <person name="Bork P."/>
            <person name="Koonin E.V."/>
            <person name="Zdobnov E.M."/>
            <person name="Grigoriev I.V."/>
            <person name="Lynch M."/>
            <person name="Boore J.L."/>
        </authorList>
    </citation>
    <scope>NUCLEOTIDE SEQUENCE [LARGE SCALE GENOMIC DNA]</scope>
</reference>
<dbReference type="SMART" id="SM00408">
    <property type="entry name" value="IGc2"/>
    <property type="match status" value="1"/>
</dbReference>
<dbReference type="InterPro" id="IPR036179">
    <property type="entry name" value="Ig-like_dom_sf"/>
</dbReference>
<dbReference type="InterPro" id="IPR007110">
    <property type="entry name" value="Ig-like_dom"/>
</dbReference>
<dbReference type="FunFam" id="2.60.40.10:FF:000032">
    <property type="entry name" value="palladin isoform X1"/>
    <property type="match status" value="1"/>
</dbReference>
<feature type="domain" description="Ig-like" evidence="3">
    <location>
        <begin position="10"/>
        <end position="100"/>
    </location>
</feature>
<dbReference type="SMART" id="SM00409">
    <property type="entry name" value="IG"/>
    <property type="match status" value="2"/>
</dbReference>
<evidence type="ECO:0000313" key="5">
    <source>
        <dbReference type="Proteomes" id="UP000000305"/>
    </source>
</evidence>
<dbReference type="Gene3D" id="2.60.40.10">
    <property type="entry name" value="Immunoglobulins"/>
    <property type="match status" value="3"/>
</dbReference>
<evidence type="ECO:0000259" key="3">
    <source>
        <dbReference type="PROSITE" id="PS50835"/>
    </source>
</evidence>